<comment type="caution">
    <text evidence="10">The sequence shown here is derived from an EMBL/GenBank/DDBJ whole genome shotgun (WGS) entry which is preliminary data.</text>
</comment>
<evidence type="ECO:0000256" key="4">
    <source>
        <dbReference type="ARBA" id="ARBA00022982"/>
    </source>
</evidence>
<evidence type="ECO:0000256" key="2">
    <source>
        <dbReference type="ARBA" id="ARBA00022714"/>
    </source>
</evidence>
<keyword evidence="3" id="KW-0479">Metal-binding</keyword>
<keyword evidence="2" id="KW-0001">2Fe-2S</keyword>
<dbReference type="InterPro" id="IPR007419">
    <property type="entry name" value="BFD-like_2Fe2S-bd_dom"/>
</dbReference>
<dbReference type="Proteomes" id="UP000766336">
    <property type="component" value="Unassembled WGS sequence"/>
</dbReference>
<keyword evidence="6" id="KW-0411">Iron-sulfur</keyword>
<evidence type="ECO:0000259" key="9">
    <source>
        <dbReference type="Pfam" id="PF04324"/>
    </source>
</evidence>
<dbReference type="RefSeq" id="WP_213670116.1">
    <property type="nucleotide sequence ID" value="NZ_JAHCDA010000002.1"/>
</dbReference>
<comment type="similarity">
    <text evidence="8">Belongs to the Bfd family.</text>
</comment>
<proteinExistence type="inferred from homology"/>
<feature type="domain" description="BFD-like [2Fe-2S]-binding" evidence="9">
    <location>
        <begin position="2"/>
        <end position="51"/>
    </location>
</feature>
<dbReference type="Pfam" id="PF04324">
    <property type="entry name" value="Fer2_BFD"/>
    <property type="match status" value="1"/>
</dbReference>
<organism evidence="10 11">
    <name type="scientific">Roseococcus pinisoli</name>
    <dbReference type="NCBI Taxonomy" id="2835040"/>
    <lineage>
        <taxon>Bacteria</taxon>
        <taxon>Pseudomonadati</taxon>
        <taxon>Pseudomonadota</taxon>
        <taxon>Alphaproteobacteria</taxon>
        <taxon>Acetobacterales</taxon>
        <taxon>Roseomonadaceae</taxon>
        <taxon>Roseococcus</taxon>
    </lineage>
</organism>
<evidence type="ECO:0000313" key="10">
    <source>
        <dbReference type="EMBL" id="MBS7811438.1"/>
    </source>
</evidence>
<evidence type="ECO:0000256" key="5">
    <source>
        <dbReference type="ARBA" id="ARBA00023004"/>
    </source>
</evidence>
<dbReference type="PANTHER" id="PTHR37424">
    <property type="entry name" value="BACTERIOFERRITIN-ASSOCIATED FERREDOXIN"/>
    <property type="match status" value="1"/>
</dbReference>
<dbReference type="EMBL" id="JAHCDA010000002">
    <property type="protein sequence ID" value="MBS7811438.1"/>
    <property type="molecule type" value="Genomic_DNA"/>
</dbReference>
<reference evidence="10 11" key="1">
    <citation type="submission" date="2021-05" db="EMBL/GenBank/DDBJ databases">
        <title>Roseococcus sp. XZZS9, whole genome shotgun sequencing project.</title>
        <authorList>
            <person name="Zhao G."/>
            <person name="Shen L."/>
        </authorList>
    </citation>
    <scope>NUCLEOTIDE SEQUENCE [LARGE SCALE GENOMIC DNA]</scope>
    <source>
        <strain evidence="10 11">XZZS9</strain>
    </source>
</reference>
<keyword evidence="11" id="KW-1185">Reference proteome</keyword>
<evidence type="ECO:0000313" key="11">
    <source>
        <dbReference type="Proteomes" id="UP000766336"/>
    </source>
</evidence>
<dbReference type="InterPro" id="IPR041854">
    <property type="entry name" value="BFD-like_2Fe2S-bd_dom_sf"/>
</dbReference>
<accession>A0ABS5QD85</accession>
<keyword evidence="4" id="KW-0249">Electron transport</keyword>
<name>A0ABS5QD85_9PROT</name>
<dbReference type="Gene3D" id="1.10.10.1100">
    <property type="entry name" value="BFD-like [2Fe-2S]-binding domain"/>
    <property type="match status" value="1"/>
</dbReference>
<keyword evidence="5" id="KW-0408">Iron</keyword>
<evidence type="ECO:0000256" key="8">
    <source>
        <dbReference type="ARBA" id="ARBA00046332"/>
    </source>
</evidence>
<dbReference type="InterPro" id="IPR052371">
    <property type="entry name" value="BFD-associated_ferredoxin"/>
</dbReference>
<evidence type="ECO:0000256" key="1">
    <source>
        <dbReference type="ARBA" id="ARBA00022448"/>
    </source>
</evidence>
<protein>
    <recommendedName>
        <fullName evidence="7">Bacterioferritin-associated ferredoxin</fullName>
    </recommendedName>
</protein>
<keyword evidence="1" id="KW-0813">Transport</keyword>
<evidence type="ECO:0000256" key="6">
    <source>
        <dbReference type="ARBA" id="ARBA00023014"/>
    </source>
</evidence>
<evidence type="ECO:0000256" key="3">
    <source>
        <dbReference type="ARBA" id="ARBA00022723"/>
    </source>
</evidence>
<dbReference type="PANTHER" id="PTHR37424:SF1">
    <property type="entry name" value="BACTERIOFERRITIN-ASSOCIATED FERREDOXIN"/>
    <property type="match status" value="1"/>
</dbReference>
<evidence type="ECO:0000256" key="7">
    <source>
        <dbReference type="ARBA" id="ARBA00039386"/>
    </source>
</evidence>
<gene>
    <name evidence="10" type="ORF">KHU32_10850</name>
</gene>
<sequence>MVICLCNGMSDGDVRTAAANGAARPKEVYEGCGCRAQCGTCTATILSILREMPGDKARA</sequence>